<dbReference type="InterPro" id="IPR027370">
    <property type="entry name" value="Znf-RING_euk"/>
</dbReference>
<reference evidence="7 8" key="1">
    <citation type="submission" date="2024-01" db="EMBL/GenBank/DDBJ databases">
        <authorList>
            <consortium name="Genoscope - CEA"/>
            <person name="William W."/>
        </authorList>
    </citation>
    <scope>NUCLEOTIDE SEQUENCE [LARGE SCALE GENOMIC DNA]</scope>
    <source>
        <strain evidence="7 8">29B2s-10</strain>
    </source>
</reference>
<feature type="compositionally biased region" description="Acidic residues" evidence="5">
    <location>
        <begin position="253"/>
        <end position="270"/>
    </location>
</feature>
<gene>
    <name evidence="7" type="ORF">CAAN4_C05820</name>
</gene>
<dbReference type="PANTHER" id="PTHR23327:SF51">
    <property type="entry name" value="TRANSCRIPTIONAL REGULATOR OF YEAST FORM ADHERENCE 3"/>
    <property type="match status" value="1"/>
</dbReference>
<keyword evidence="3" id="KW-0862">Zinc</keyword>
<dbReference type="Gene3D" id="3.30.40.10">
    <property type="entry name" value="Zinc/RING finger domain, C3HC4 (zinc finger)"/>
    <property type="match status" value="1"/>
</dbReference>
<name>A0ABP0E961_9ASCO</name>
<keyword evidence="8" id="KW-1185">Reference proteome</keyword>
<feature type="compositionally biased region" description="Acidic residues" evidence="5">
    <location>
        <begin position="279"/>
        <end position="289"/>
    </location>
</feature>
<dbReference type="PROSITE" id="PS00518">
    <property type="entry name" value="ZF_RING_1"/>
    <property type="match status" value="1"/>
</dbReference>
<evidence type="ECO:0000256" key="4">
    <source>
        <dbReference type="PROSITE-ProRule" id="PRU00175"/>
    </source>
</evidence>
<dbReference type="InterPro" id="IPR001841">
    <property type="entry name" value="Znf_RING"/>
</dbReference>
<feature type="region of interest" description="Disordered" evidence="5">
    <location>
        <begin position="214"/>
        <end position="321"/>
    </location>
</feature>
<keyword evidence="1" id="KW-0479">Metal-binding</keyword>
<organism evidence="7 8">
    <name type="scientific">[Candida] anglica</name>
    <dbReference type="NCBI Taxonomy" id="148631"/>
    <lineage>
        <taxon>Eukaryota</taxon>
        <taxon>Fungi</taxon>
        <taxon>Dikarya</taxon>
        <taxon>Ascomycota</taxon>
        <taxon>Saccharomycotina</taxon>
        <taxon>Pichiomycetes</taxon>
        <taxon>Debaryomycetaceae</taxon>
        <taxon>Kurtzmaniella</taxon>
    </lineage>
</organism>
<feature type="compositionally biased region" description="Basic and acidic residues" evidence="5">
    <location>
        <begin position="240"/>
        <end position="252"/>
    </location>
</feature>
<sequence length="321" mass="36434">MSSLEEHLKTWNAVDSNLMSGLLAKVSNTLECAICSEMMHVPFLTSCGHSFCYKCLSMWFGNRLNCPTCRKDMEHPPTLNVQLRTISWNVSELLIDVGGDEGKALKEAREEADAEYRQEIRALFGNAFTATALTVIDNSDGVPRCGNCHWEAHGSVCLHCGTRFRVPRDDDYYDSDNGEAYDEDEQEHEELDFYDSDDSFIDRRAIIENGILSSDESEGEWQGFSTEPVYVDDEADEDERANREENEDHDVVDVDSDASSDLQEVEDLDQALDRFNNDIGDDDDEDEDMHDYSIDEVSVGRRRRGGGRRTIGMDEEDEDDE</sequence>
<dbReference type="SUPFAM" id="SSF57850">
    <property type="entry name" value="RING/U-box"/>
    <property type="match status" value="1"/>
</dbReference>
<keyword evidence="2 4" id="KW-0863">Zinc-finger</keyword>
<feature type="domain" description="RING-type" evidence="6">
    <location>
        <begin position="32"/>
        <end position="70"/>
    </location>
</feature>
<evidence type="ECO:0000313" key="7">
    <source>
        <dbReference type="EMBL" id="CAK7900118.1"/>
    </source>
</evidence>
<proteinExistence type="predicted"/>
<protein>
    <recommendedName>
        <fullName evidence="6">RING-type domain-containing protein</fullName>
    </recommendedName>
</protein>
<evidence type="ECO:0000256" key="2">
    <source>
        <dbReference type="ARBA" id="ARBA00022771"/>
    </source>
</evidence>
<dbReference type="Proteomes" id="UP001497600">
    <property type="component" value="Chromosome C"/>
</dbReference>
<evidence type="ECO:0000256" key="1">
    <source>
        <dbReference type="ARBA" id="ARBA00022723"/>
    </source>
</evidence>
<dbReference type="PANTHER" id="PTHR23327">
    <property type="entry name" value="RING FINGER PROTEIN 127"/>
    <property type="match status" value="1"/>
</dbReference>
<dbReference type="PROSITE" id="PS50089">
    <property type="entry name" value="ZF_RING_2"/>
    <property type="match status" value="1"/>
</dbReference>
<feature type="compositionally biased region" description="Acidic residues" evidence="5">
    <location>
        <begin position="230"/>
        <end position="239"/>
    </location>
</feature>
<evidence type="ECO:0000256" key="3">
    <source>
        <dbReference type="ARBA" id="ARBA00022833"/>
    </source>
</evidence>
<dbReference type="Pfam" id="PF13445">
    <property type="entry name" value="zf-RING_UBOX"/>
    <property type="match status" value="1"/>
</dbReference>
<evidence type="ECO:0000259" key="6">
    <source>
        <dbReference type="PROSITE" id="PS50089"/>
    </source>
</evidence>
<accession>A0ABP0E961</accession>
<dbReference type="InterPro" id="IPR017907">
    <property type="entry name" value="Znf_RING_CS"/>
</dbReference>
<dbReference type="EMBL" id="OZ004255">
    <property type="protein sequence ID" value="CAK7900118.1"/>
    <property type="molecule type" value="Genomic_DNA"/>
</dbReference>
<evidence type="ECO:0000256" key="5">
    <source>
        <dbReference type="SAM" id="MobiDB-lite"/>
    </source>
</evidence>
<dbReference type="InterPro" id="IPR013083">
    <property type="entry name" value="Znf_RING/FYVE/PHD"/>
</dbReference>
<dbReference type="SMART" id="SM00184">
    <property type="entry name" value="RING"/>
    <property type="match status" value="1"/>
</dbReference>
<evidence type="ECO:0000313" key="8">
    <source>
        <dbReference type="Proteomes" id="UP001497600"/>
    </source>
</evidence>